<evidence type="ECO:0000256" key="1">
    <source>
        <dbReference type="ARBA" id="ARBA00009625"/>
    </source>
</evidence>
<name>A0A0K2SIJ1_LIMPI</name>
<dbReference type="PATRIC" id="fig|1555112.3.peg.1119"/>
<dbReference type="PANTHER" id="PTHR43087:SF1">
    <property type="entry name" value="LAO_AO TRANSPORT SYSTEM ATPASE"/>
    <property type="match status" value="1"/>
</dbReference>
<evidence type="ECO:0000256" key="2">
    <source>
        <dbReference type="ARBA" id="ARBA00022741"/>
    </source>
</evidence>
<evidence type="ECO:0000256" key="4">
    <source>
        <dbReference type="ARBA" id="ARBA00023134"/>
    </source>
</evidence>
<dbReference type="PANTHER" id="PTHR43087">
    <property type="entry name" value="LYSINE/ARGININE/ORNITHINE TRANSPORT SYSTEM KINASE"/>
    <property type="match status" value="1"/>
</dbReference>
<dbReference type="AlphaFoldDB" id="A0A0K2SIJ1"/>
<dbReference type="InterPro" id="IPR052040">
    <property type="entry name" value="GTPase/Isobutyryl-CoA_mutase"/>
</dbReference>
<gene>
    <name evidence="6" type="ORF">LIP_1071</name>
</gene>
<dbReference type="CDD" id="cd03114">
    <property type="entry name" value="MMAA-like"/>
    <property type="match status" value="1"/>
</dbReference>
<keyword evidence="3" id="KW-0378">Hydrolase</keyword>
<keyword evidence="2" id="KW-0547">Nucleotide-binding</keyword>
<evidence type="ECO:0000256" key="3">
    <source>
        <dbReference type="ARBA" id="ARBA00022801"/>
    </source>
</evidence>
<dbReference type="InterPro" id="IPR005129">
    <property type="entry name" value="GTPase_ArgK"/>
</dbReference>
<reference evidence="7" key="1">
    <citation type="submission" date="2015-07" db="EMBL/GenBank/DDBJ databases">
        <title>Complete genome sequence and phylogenetic analysis of Limnochorda pilosa.</title>
        <authorList>
            <person name="Watanabe M."/>
            <person name="Kojima H."/>
            <person name="Fukui M."/>
        </authorList>
    </citation>
    <scope>NUCLEOTIDE SEQUENCE [LARGE SCALE GENOMIC DNA]</scope>
    <source>
        <strain evidence="7">HC45</strain>
    </source>
</reference>
<dbReference type="Proteomes" id="UP000065807">
    <property type="component" value="Chromosome"/>
</dbReference>
<keyword evidence="5" id="KW-0143">Chaperone</keyword>
<evidence type="ECO:0000313" key="7">
    <source>
        <dbReference type="Proteomes" id="UP000065807"/>
    </source>
</evidence>
<keyword evidence="4" id="KW-0342">GTP-binding</keyword>
<evidence type="ECO:0000313" key="6">
    <source>
        <dbReference type="EMBL" id="BAS26928.1"/>
    </source>
</evidence>
<comment type="similarity">
    <text evidence="1">Belongs to the SIMIBI class G3E GTPase family. ArgK/MeaB subfamily.</text>
</comment>
<dbReference type="EMBL" id="AP014924">
    <property type="protein sequence ID" value="BAS26928.1"/>
    <property type="molecule type" value="Genomic_DNA"/>
</dbReference>
<evidence type="ECO:0000256" key="5">
    <source>
        <dbReference type="ARBA" id="ARBA00023186"/>
    </source>
</evidence>
<dbReference type="GO" id="GO:0003924">
    <property type="term" value="F:GTPase activity"/>
    <property type="evidence" value="ECO:0007669"/>
    <property type="project" value="InterPro"/>
</dbReference>
<dbReference type="Pfam" id="PF03308">
    <property type="entry name" value="MeaB"/>
    <property type="match status" value="1"/>
</dbReference>
<sequence length="332" mass="35961">MRHLPSDAAALSDQLLAGDRRALARAISYVEDDHPLKGDLLARLYPHAGRAYTVGVTGAPGSGKSSLINQMVFQARREGLRVGVVAVDPTSPFTGGAFLGDRVRMLDHTLDPDVFIRSMSARGSLGGLARTTWEVMQVLDAAGYGLILVETVGVGQSEWAIAQVADTTLLVLTPASGDSIQTIKAGVMEIADLFVVNKADLPGADRAQAEVRATLQLGPKTDWTPPVLPVVSTEGEGIDAVWEGILGHRRFLEGAGLREERRRRQLQHELDTLLGLEVHERLQRFLAEGPQREATLDRISRREEAPTLAARRLVDLFLDNPPHGNGRRGNDG</sequence>
<dbReference type="SUPFAM" id="SSF52540">
    <property type="entry name" value="P-loop containing nucleoside triphosphate hydrolases"/>
    <property type="match status" value="1"/>
</dbReference>
<dbReference type="STRING" id="1555112.LIP_1071"/>
<dbReference type="GO" id="GO:0005525">
    <property type="term" value="F:GTP binding"/>
    <property type="evidence" value="ECO:0007669"/>
    <property type="project" value="UniProtKB-KW"/>
</dbReference>
<dbReference type="KEGG" id="lpil:LIP_1071"/>
<accession>A0A0K2SIJ1</accession>
<dbReference type="Gene3D" id="1.20.5.170">
    <property type="match status" value="1"/>
</dbReference>
<dbReference type="NCBIfam" id="TIGR00750">
    <property type="entry name" value="lao"/>
    <property type="match status" value="1"/>
</dbReference>
<proteinExistence type="inferred from homology"/>
<keyword evidence="7" id="KW-1185">Reference proteome</keyword>
<protein>
    <submittedName>
        <fullName evidence="6">GTPase</fullName>
    </submittedName>
</protein>
<dbReference type="Gene3D" id="3.40.50.300">
    <property type="entry name" value="P-loop containing nucleotide triphosphate hydrolases"/>
    <property type="match status" value="1"/>
</dbReference>
<organism evidence="6 7">
    <name type="scientific">Limnochorda pilosa</name>
    <dbReference type="NCBI Taxonomy" id="1555112"/>
    <lineage>
        <taxon>Bacteria</taxon>
        <taxon>Bacillati</taxon>
        <taxon>Bacillota</taxon>
        <taxon>Limnochordia</taxon>
        <taxon>Limnochordales</taxon>
        <taxon>Limnochordaceae</taxon>
        <taxon>Limnochorda</taxon>
    </lineage>
</organism>
<dbReference type="InterPro" id="IPR027417">
    <property type="entry name" value="P-loop_NTPase"/>
</dbReference>
<reference evidence="7" key="2">
    <citation type="journal article" date="2016" name="Int. J. Syst. Evol. Microbiol.">
        <title>Complete genome sequence and cell structure of Limnochorda pilosa, a Gram-negative spore-former within the phylum Firmicutes.</title>
        <authorList>
            <person name="Watanabe M."/>
            <person name="Kojima H."/>
            <person name="Fukui M."/>
        </authorList>
    </citation>
    <scope>NUCLEOTIDE SEQUENCE [LARGE SCALE GENOMIC DNA]</scope>
    <source>
        <strain evidence="7">HC45</strain>
    </source>
</reference>